<reference evidence="1 2" key="1">
    <citation type="journal article" date="2019" name="Sci. Rep.">
        <title>Orb-weaving spider Araneus ventricosus genome elucidates the spidroin gene catalogue.</title>
        <authorList>
            <person name="Kono N."/>
            <person name="Nakamura H."/>
            <person name="Ohtoshi R."/>
            <person name="Moran D.A.P."/>
            <person name="Shinohara A."/>
            <person name="Yoshida Y."/>
            <person name="Fujiwara M."/>
            <person name="Mori M."/>
            <person name="Tomita M."/>
            <person name="Arakawa K."/>
        </authorList>
    </citation>
    <scope>NUCLEOTIDE SEQUENCE [LARGE SCALE GENOMIC DNA]</scope>
</reference>
<comment type="caution">
    <text evidence="1">The sequence shown here is derived from an EMBL/GenBank/DDBJ whole genome shotgun (WGS) entry which is preliminary data.</text>
</comment>
<proteinExistence type="predicted"/>
<evidence type="ECO:0000313" key="1">
    <source>
        <dbReference type="EMBL" id="GBN18220.1"/>
    </source>
</evidence>
<protein>
    <submittedName>
        <fullName evidence="1">Uncharacterized protein</fullName>
    </submittedName>
</protein>
<sequence length="107" mass="12267">STTAVVLPKEYSYKYSKQFESTTENEFECFTWQTLLMSVSRIHGWKRLKRNSSVNPLNKPQHYITSARFESFSEKGAGLSSSPHGKIPMNSFYVNHDGSPTESRLEL</sequence>
<dbReference type="Proteomes" id="UP000499080">
    <property type="component" value="Unassembled WGS sequence"/>
</dbReference>
<feature type="non-terminal residue" evidence="1">
    <location>
        <position position="1"/>
    </location>
</feature>
<name>A0A4Y2LVS0_ARAVE</name>
<keyword evidence="2" id="KW-1185">Reference proteome</keyword>
<gene>
    <name evidence="1" type="ORF">AVEN_121653_1</name>
</gene>
<dbReference type="AlphaFoldDB" id="A0A4Y2LVS0"/>
<dbReference type="EMBL" id="BGPR01278779">
    <property type="protein sequence ID" value="GBN18220.1"/>
    <property type="molecule type" value="Genomic_DNA"/>
</dbReference>
<evidence type="ECO:0000313" key="2">
    <source>
        <dbReference type="Proteomes" id="UP000499080"/>
    </source>
</evidence>
<accession>A0A4Y2LVS0</accession>
<organism evidence="1 2">
    <name type="scientific">Araneus ventricosus</name>
    <name type="common">Orbweaver spider</name>
    <name type="synonym">Epeira ventricosa</name>
    <dbReference type="NCBI Taxonomy" id="182803"/>
    <lineage>
        <taxon>Eukaryota</taxon>
        <taxon>Metazoa</taxon>
        <taxon>Ecdysozoa</taxon>
        <taxon>Arthropoda</taxon>
        <taxon>Chelicerata</taxon>
        <taxon>Arachnida</taxon>
        <taxon>Araneae</taxon>
        <taxon>Araneomorphae</taxon>
        <taxon>Entelegynae</taxon>
        <taxon>Araneoidea</taxon>
        <taxon>Araneidae</taxon>
        <taxon>Araneus</taxon>
    </lineage>
</organism>